<sequence length="278" mass="31043">MAAEEGGASPSLSLQFRVALGQHGGIKTEAQDPADAHDIQMVCVGEPHGWTASTHVKPELEEVHWETRENEVFLKARPSPRTGWGSLPPSQEALPWDGVKVFPASFEGALTTCKWLAREWGSRQRTPASEMEGQQATGTPNGARARRGSRKGKAPVLLSGAVGAEAQRQQFRRFCYQEAEGLHNAYGQLRSLCHRWLKPEKHSKEQIVELVILEQFLAVLPPEMQSWVREREPETCAHVIALAEDFLLRQQEAEQLGQETAVRCPRKRKRSGSKEVRS</sequence>
<dbReference type="PROSITE" id="PS50804">
    <property type="entry name" value="SCAN_BOX"/>
    <property type="match status" value="1"/>
</dbReference>
<dbReference type="Ensembl" id="ENSPMRT00000002100.1">
    <property type="protein sequence ID" value="ENSPMRP00000001976.1"/>
    <property type="gene ID" value="ENSPMRG00000001456.1"/>
</dbReference>
<organism evidence="4 5">
    <name type="scientific">Podarcis muralis</name>
    <name type="common">Wall lizard</name>
    <name type="synonym">Lacerta muralis</name>
    <dbReference type="NCBI Taxonomy" id="64176"/>
    <lineage>
        <taxon>Eukaryota</taxon>
        <taxon>Metazoa</taxon>
        <taxon>Chordata</taxon>
        <taxon>Craniata</taxon>
        <taxon>Vertebrata</taxon>
        <taxon>Euteleostomi</taxon>
        <taxon>Lepidosauria</taxon>
        <taxon>Squamata</taxon>
        <taxon>Bifurcata</taxon>
        <taxon>Unidentata</taxon>
        <taxon>Episquamata</taxon>
        <taxon>Laterata</taxon>
        <taxon>Lacertibaenia</taxon>
        <taxon>Lacertidae</taxon>
        <taxon>Podarcis</taxon>
    </lineage>
</organism>
<dbReference type="CDD" id="cd07936">
    <property type="entry name" value="SCAN"/>
    <property type="match status" value="1"/>
</dbReference>
<keyword evidence="5" id="KW-1185">Reference proteome</keyword>
<dbReference type="InterPro" id="IPR038269">
    <property type="entry name" value="SCAN_sf"/>
</dbReference>
<keyword evidence="1" id="KW-0539">Nucleus</keyword>
<dbReference type="Proteomes" id="UP000472272">
    <property type="component" value="Chromosome 2"/>
</dbReference>
<dbReference type="SUPFAM" id="SSF47353">
    <property type="entry name" value="Retrovirus capsid dimerization domain-like"/>
    <property type="match status" value="1"/>
</dbReference>
<protein>
    <recommendedName>
        <fullName evidence="3">SCAN box domain-containing protein</fullName>
    </recommendedName>
</protein>
<dbReference type="PANTHER" id="PTHR45935:SF15">
    <property type="entry name" value="SCAN BOX DOMAIN-CONTAINING PROTEIN"/>
    <property type="match status" value="1"/>
</dbReference>
<reference evidence="4" key="3">
    <citation type="submission" date="2025-09" db="UniProtKB">
        <authorList>
            <consortium name="Ensembl"/>
        </authorList>
    </citation>
    <scope>IDENTIFICATION</scope>
</reference>
<accession>A0A670HR06</accession>
<reference evidence="4 5" key="1">
    <citation type="journal article" date="2019" name="Proc. Natl. Acad. Sci. U.S.A.">
        <title>Regulatory changes in pterin and carotenoid genes underlie balanced color polymorphisms in the wall lizard.</title>
        <authorList>
            <person name="Andrade P."/>
            <person name="Pinho C."/>
            <person name="Perez I de Lanuza G."/>
            <person name="Afonso S."/>
            <person name="Brejcha J."/>
            <person name="Rubin C.J."/>
            <person name="Wallerman O."/>
            <person name="Pereira P."/>
            <person name="Sabatino S.J."/>
            <person name="Bellati A."/>
            <person name="Pellitteri-Rosa D."/>
            <person name="Bosakova Z."/>
            <person name="Bunikis I."/>
            <person name="Carretero M.A."/>
            <person name="Feiner N."/>
            <person name="Marsik P."/>
            <person name="Pauperio F."/>
            <person name="Salvi D."/>
            <person name="Soler L."/>
            <person name="While G.M."/>
            <person name="Uller T."/>
            <person name="Font E."/>
            <person name="Andersson L."/>
            <person name="Carneiro M."/>
        </authorList>
    </citation>
    <scope>NUCLEOTIDE SEQUENCE</scope>
</reference>
<dbReference type="InterPro" id="IPR050916">
    <property type="entry name" value="SCAN-C2H2_zinc_finger"/>
</dbReference>
<evidence type="ECO:0000313" key="5">
    <source>
        <dbReference type="Proteomes" id="UP000472272"/>
    </source>
</evidence>
<feature type="region of interest" description="Disordered" evidence="2">
    <location>
        <begin position="124"/>
        <end position="151"/>
    </location>
</feature>
<dbReference type="Pfam" id="PF02023">
    <property type="entry name" value="SCAN"/>
    <property type="match status" value="1"/>
</dbReference>
<proteinExistence type="predicted"/>
<feature type="domain" description="SCAN box" evidence="3">
    <location>
        <begin position="168"/>
        <end position="246"/>
    </location>
</feature>
<feature type="region of interest" description="Disordered" evidence="2">
    <location>
        <begin position="257"/>
        <end position="278"/>
    </location>
</feature>
<dbReference type="AlphaFoldDB" id="A0A670HR06"/>
<dbReference type="SMART" id="SM00431">
    <property type="entry name" value="SCAN"/>
    <property type="match status" value="1"/>
</dbReference>
<reference evidence="4" key="2">
    <citation type="submission" date="2025-08" db="UniProtKB">
        <authorList>
            <consortium name="Ensembl"/>
        </authorList>
    </citation>
    <scope>IDENTIFICATION</scope>
</reference>
<evidence type="ECO:0000259" key="3">
    <source>
        <dbReference type="PROSITE" id="PS50804"/>
    </source>
</evidence>
<evidence type="ECO:0000256" key="2">
    <source>
        <dbReference type="SAM" id="MobiDB-lite"/>
    </source>
</evidence>
<dbReference type="PANTHER" id="PTHR45935">
    <property type="entry name" value="PROTEIN ZBED8-RELATED"/>
    <property type="match status" value="1"/>
</dbReference>
<dbReference type="GeneTree" id="ENSGT00940000154715"/>
<evidence type="ECO:0000256" key="1">
    <source>
        <dbReference type="ARBA" id="ARBA00023242"/>
    </source>
</evidence>
<dbReference type="Gene3D" id="1.10.4020.10">
    <property type="entry name" value="DNA breaking-rejoining enzymes"/>
    <property type="match status" value="1"/>
</dbReference>
<dbReference type="InterPro" id="IPR003309">
    <property type="entry name" value="SCAN_dom"/>
</dbReference>
<dbReference type="FunFam" id="1.10.4020.10:FF:000001">
    <property type="entry name" value="zinc finger protein 263 isoform X1"/>
    <property type="match status" value="1"/>
</dbReference>
<name>A0A670HR06_PODMU</name>
<feature type="compositionally biased region" description="Polar residues" evidence="2">
    <location>
        <begin position="124"/>
        <end position="140"/>
    </location>
</feature>
<evidence type="ECO:0000313" key="4">
    <source>
        <dbReference type="Ensembl" id="ENSPMRP00000001976.1"/>
    </source>
</evidence>